<dbReference type="RefSeq" id="WP_133701822.1">
    <property type="nucleotide sequence ID" value="NZ_SNXS01000004.1"/>
</dbReference>
<gene>
    <name evidence="2" type="ORF">DES47_104253</name>
</gene>
<feature type="domain" description="ChrR-like cupin" evidence="1">
    <location>
        <begin position="179"/>
        <end position="272"/>
    </location>
</feature>
<sequence>MSKPSTDPLMTIRPAPDPLAHALGTLLAEPLAQAWQAPEPPAALRERLTDRLAAARLAEAAMFTVRRRSALRHTLAPGVTAQTLYRAKAGQPLRPGEPLGATLIELAAGTSFDPATLNNASLHREWLLLSRSAMLGGESLSQRDYHVTPAGHASAQWSSAGGALLFLRESDLPAQQGDQPLTVRDAEAGWPEFVPGIRRRVLWQRDGQAALLYFAEAGAQVPHHRHGHDEECLMVQGELFLDDILLQTGDYQLAPAGSGHTLTETDTGVVIYAHGDLDLQFV</sequence>
<evidence type="ECO:0000313" key="3">
    <source>
        <dbReference type="Proteomes" id="UP000295361"/>
    </source>
</evidence>
<dbReference type="Proteomes" id="UP000295361">
    <property type="component" value="Unassembled WGS sequence"/>
</dbReference>
<dbReference type="InParanoid" id="A0A4R6QNC9"/>
<dbReference type="Pfam" id="PF12973">
    <property type="entry name" value="Cupin_7"/>
    <property type="match status" value="1"/>
</dbReference>
<dbReference type="InterPro" id="IPR011051">
    <property type="entry name" value="RmlC_Cupin_sf"/>
</dbReference>
<evidence type="ECO:0000313" key="2">
    <source>
        <dbReference type="EMBL" id="TDP63971.1"/>
    </source>
</evidence>
<keyword evidence="3" id="KW-1185">Reference proteome</keyword>
<dbReference type="OrthoDB" id="345639at2"/>
<proteinExistence type="predicted"/>
<organism evidence="2 3">
    <name type="scientific">Roseateles toxinivorans</name>
    <dbReference type="NCBI Taxonomy" id="270368"/>
    <lineage>
        <taxon>Bacteria</taxon>
        <taxon>Pseudomonadati</taxon>
        <taxon>Pseudomonadota</taxon>
        <taxon>Betaproteobacteria</taxon>
        <taxon>Burkholderiales</taxon>
        <taxon>Sphaerotilaceae</taxon>
        <taxon>Roseateles</taxon>
    </lineage>
</organism>
<dbReference type="AlphaFoldDB" id="A0A4R6QNC9"/>
<dbReference type="SUPFAM" id="SSF51182">
    <property type="entry name" value="RmlC-like cupins"/>
    <property type="match status" value="1"/>
</dbReference>
<accession>A0A4R6QNC9</accession>
<comment type="caution">
    <text evidence="2">The sequence shown here is derived from an EMBL/GenBank/DDBJ whole genome shotgun (WGS) entry which is preliminary data.</text>
</comment>
<dbReference type="InterPro" id="IPR025979">
    <property type="entry name" value="ChrR-like_cupin_dom"/>
</dbReference>
<protein>
    <submittedName>
        <fullName evidence="2">ChrR-like protein with cupin domain</fullName>
    </submittedName>
</protein>
<reference evidence="2 3" key="1">
    <citation type="submission" date="2019-03" db="EMBL/GenBank/DDBJ databases">
        <title>Genomic Encyclopedia of Type Strains, Phase IV (KMG-IV): sequencing the most valuable type-strain genomes for metagenomic binning, comparative biology and taxonomic classification.</title>
        <authorList>
            <person name="Goeker M."/>
        </authorList>
    </citation>
    <scope>NUCLEOTIDE SEQUENCE [LARGE SCALE GENOMIC DNA]</scope>
    <source>
        <strain evidence="2 3">DSM 16998</strain>
    </source>
</reference>
<dbReference type="InterPro" id="IPR014710">
    <property type="entry name" value="RmlC-like_jellyroll"/>
</dbReference>
<dbReference type="EMBL" id="SNXS01000004">
    <property type="protein sequence ID" value="TDP63971.1"/>
    <property type="molecule type" value="Genomic_DNA"/>
</dbReference>
<name>A0A4R6QNC9_9BURK</name>
<evidence type="ECO:0000259" key="1">
    <source>
        <dbReference type="Pfam" id="PF12973"/>
    </source>
</evidence>
<dbReference type="Gene3D" id="2.60.120.10">
    <property type="entry name" value="Jelly Rolls"/>
    <property type="match status" value="1"/>
</dbReference>